<feature type="compositionally biased region" description="Basic and acidic residues" evidence="1">
    <location>
        <begin position="60"/>
        <end position="69"/>
    </location>
</feature>
<dbReference type="AlphaFoldDB" id="A0AAW1VIZ7"/>
<gene>
    <name evidence="2" type="ORF">M0R45_002291</name>
</gene>
<name>A0AAW1VIZ7_RUBAR</name>
<dbReference type="EMBL" id="JBEDUW010000338">
    <property type="protein sequence ID" value="KAK9901053.1"/>
    <property type="molecule type" value="Genomic_DNA"/>
</dbReference>
<accession>A0AAW1VIZ7</accession>
<evidence type="ECO:0000313" key="3">
    <source>
        <dbReference type="Proteomes" id="UP001457282"/>
    </source>
</evidence>
<feature type="region of interest" description="Disordered" evidence="1">
    <location>
        <begin position="1"/>
        <end position="34"/>
    </location>
</feature>
<sequence>MTPSMGEMLSRSGLGMGSAEKTSRGQMRGGAEINADTGRLGASVMTASASLGLNSVGLRTETESSRRQE</sequence>
<dbReference type="Proteomes" id="UP001457282">
    <property type="component" value="Unassembled WGS sequence"/>
</dbReference>
<comment type="caution">
    <text evidence="2">The sequence shown here is derived from an EMBL/GenBank/DDBJ whole genome shotgun (WGS) entry which is preliminary data.</text>
</comment>
<evidence type="ECO:0000313" key="2">
    <source>
        <dbReference type="EMBL" id="KAK9901053.1"/>
    </source>
</evidence>
<keyword evidence="3" id="KW-1185">Reference proteome</keyword>
<evidence type="ECO:0000256" key="1">
    <source>
        <dbReference type="SAM" id="MobiDB-lite"/>
    </source>
</evidence>
<reference evidence="2 3" key="1">
    <citation type="journal article" date="2023" name="G3 (Bethesda)">
        <title>A chromosome-length genome assembly and annotation of blackberry (Rubus argutus, cv. 'Hillquist').</title>
        <authorList>
            <person name="Bruna T."/>
            <person name="Aryal R."/>
            <person name="Dudchenko O."/>
            <person name="Sargent D.J."/>
            <person name="Mead D."/>
            <person name="Buti M."/>
            <person name="Cavallini A."/>
            <person name="Hytonen T."/>
            <person name="Andres J."/>
            <person name="Pham M."/>
            <person name="Weisz D."/>
            <person name="Mascagni F."/>
            <person name="Usai G."/>
            <person name="Natali L."/>
            <person name="Bassil N."/>
            <person name="Fernandez G.E."/>
            <person name="Lomsadze A."/>
            <person name="Armour M."/>
            <person name="Olukolu B."/>
            <person name="Poorten T."/>
            <person name="Britton C."/>
            <person name="Davik J."/>
            <person name="Ashrafi H."/>
            <person name="Aiden E.L."/>
            <person name="Borodovsky M."/>
            <person name="Worthington M."/>
        </authorList>
    </citation>
    <scope>NUCLEOTIDE SEQUENCE [LARGE SCALE GENOMIC DNA]</scope>
    <source>
        <strain evidence="2">PI 553951</strain>
    </source>
</reference>
<proteinExistence type="predicted"/>
<protein>
    <submittedName>
        <fullName evidence="2">Uncharacterized protein</fullName>
    </submittedName>
</protein>
<feature type="region of interest" description="Disordered" evidence="1">
    <location>
        <begin position="47"/>
        <end position="69"/>
    </location>
</feature>
<organism evidence="2 3">
    <name type="scientific">Rubus argutus</name>
    <name type="common">Southern blackberry</name>
    <dbReference type="NCBI Taxonomy" id="59490"/>
    <lineage>
        <taxon>Eukaryota</taxon>
        <taxon>Viridiplantae</taxon>
        <taxon>Streptophyta</taxon>
        <taxon>Embryophyta</taxon>
        <taxon>Tracheophyta</taxon>
        <taxon>Spermatophyta</taxon>
        <taxon>Magnoliopsida</taxon>
        <taxon>eudicotyledons</taxon>
        <taxon>Gunneridae</taxon>
        <taxon>Pentapetalae</taxon>
        <taxon>rosids</taxon>
        <taxon>fabids</taxon>
        <taxon>Rosales</taxon>
        <taxon>Rosaceae</taxon>
        <taxon>Rosoideae</taxon>
        <taxon>Rosoideae incertae sedis</taxon>
        <taxon>Rubus</taxon>
    </lineage>
</organism>